<name>A0ABQ5QTL3_9ACTN</name>
<comment type="subcellular location">
    <subcellularLocation>
        <location evidence="1 7">Cell membrane</location>
        <topology evidence="1 7">Multi-pass membrane protein</topology>
    </subcellularLocation>
</comment>
<dbReference type="PANTHER" id="PTHR30151:SF20">
    <property type="entry name" value="ABC TRANSPORTER PERMEASE PROTEIN HI_0355-RELATED"/>
    <property type="match status" value="1"/>
</dbReference>
<proteinExistence type="inferred from homology"/>
<comment type="similarity">
    <text evidence="7">Belongs to the binding-protein-dependent transport system permease family.</text>
</comment>
<reference evidence="9" key="1">
    <citation type="submission" date="2022-12" db="EMBL/GenBank/DDBJ databases">
        <title>New Phytohabitans aurantiacus sp. RD004123 nov., an actinomycete isolated from soil.</title>
        <authorList>
            <person name="Triningsih D.W."/>
            <person name="Harunari E."/>
            <person name="Igarashi Y."/>
        </authorList>
    </citation>
    <scope>NUCLEOTIDE SEQUENCE</scope>
    <source>
        <strain evidence="9">RD004123</strain>
    </source>
</reference>
<keyword evidence="3" id="KW-1003">Cell membrane</keyword>
<dbReference type="SUPFAM" id="SSF161098">
    <property type="entry name" value="MetI-like"/>
    <property type="match status" value="1"/>
</dbReference>
<evidence type="ECO:0000256" key="2">
    <source>
        <dbReference type="ARBA" id="ARBA00022448"/>
    </source>
</evidence>
<feature type="transmembrane region" description="Helical" evidence="7">
    <location>
        <begin position="107"/>
        <end position="130"/>
    </location>
</feature>
<evidence type="ECO:0000313" key="10">
    <source>
        <dbReference type="Proteomes" id="UP001144280"/>
    </source>
</evidence>
<keyword evidence="4 7" id="KW-0812">Transmembrane</keyword>
<feature type="transmembrane region" description="Helical" evidence="7">
    <location>
        <begin position="59"/>
        <end position="78"/>
    </location>
</feature>
<keyword evidence="6 7" id="KW-0472">Membrane</keyword>
<sequence>MIGYGAACLGAIAVAMILSASRTIERATMPLLVALNSIPKVALAPLLVVWLGFGRGPKIALVIVICFLPVVVASMSGLTSTPSDLGELSRALSSSWWQAYLKIRLPWALPHIFVGLKVAITLAVIGAVVAEIQNPDRGLGSVIALSGASLDTPLAFASIVLLASISVSLYYLTVLAERLLLPWAREIAG</sequence>
<protein>
    <recommendedName>
        <fullName evidence="8">ABC transmembrane type-1 domain-containing protein</fullName>
    </recommendedName>
</protein>
<gene>
    <name evidence="9" type="ORF">Pa4123_32050</name>
</gene>
<evidence type="ECO:0000256" key="1">
    <source>
        <dbReference type="ARBA" id="ARBA00004651"/>
    </source>
</evidence>
<feature type="transmembrane region" description="Helical" evidence="7">
    <location>
        <begin position="31"/>
        <end position="52"/>
    </location>
</feature>
<evidence type="ECO:0000256" key="3">
    <source>
        <dbReference type="ARBA" id="ARBA00022475"/>
    </source>
</evidence>
<dbReference type="Pfam" id="PF00528">
    <property type="entry name" value="BPD_transp_1"/>
    <property type="match status" value="1"/>
</dbReference>
<dbReference type="RefSeq" id="WP_281896308.1">
    <property type="nucleotide sequence ID" value="NZ_BSDI01000013.1"/>
</dbReference>
<dbReference type="Proteomes" id="UP001144280">
    <property type="component" value="Unassembled WGS sequence"/>
</dbReference>
<evidence type="ECO:0000259" key="8">
    <source>
        <dbReference type="PROSITE" id="PS50928"/>
    </source>
</evidence>
<keyword evidence="10" id="KW-1185">Reference proteome</keyword>
<evidence type="ECO:0000256" key="7">
    <source>
        <dbReference type="RuleBase" id="RU363032"/>
    </source>
</evidence>
<dbReference type="InterPro" id="IPR035906">
    <property type="entry name" value="MetI-like_sf"/>
</dbReference>
<dbReference type="PROSITE" id="PS50928">
    <property type="entry name" value="ABC_TM1"/>
    <property type="match status" value="1"/>
</dbReference>
<dbReference type="InterPro" id="IPR000515">
    <property type="entry name" value="MetI-like"/>
</dbReference>
<keyword evidence="2 7" id="KW-0813">Transport</keyword>
<feature type="domain" description="ABC transmembrane type-1" evidence="8">
    <location>
        <begin position="1"/>
        <end position="173"/>
    </location>
</feature>
<evidence type="ECO:0000256" key="4">
    <source>
        <dbReference type="ARBA" id="ARBA00022692"/>
    </source>
</evidence>
<dbReference type="PANTHER" id="PTHR30151">
    <property type="entry name" value="ALKANE SULFONATE ABC TRANSPORTER-RELATED, MEMBRANE SUBUNIT"/>
    <property type="match status" value="1"/>
</dbReference>
<evidence type="ECO:0000256" key="6">
    <source>
        <dbReference type="ARBA" id="ARBA00023136"/>
    </source>
</evidence>
<feature type="transmembrane region" description="Helical" evidence="7">
    <location>
        <begin position="142"/>
        <end position="172"/>
    </location>
</feature>
<accession>A0ABQ5QTL3</accession>
<evidence type="ECO:0000256" key="5">
    <source>
        <dbReference type="ARBA" id="ARBA00022989"/>
    </source>
</evidence>
<dbReference type="EMBL" id="BSDI01000013">
    <property type="protein sequence ID" value="GLH97930.1"/>
    <property type="molecule type" value="Genomic_DNA"/>
</dbReference>
<dbReference type="Gene3D" id="1.10.3720.10">
    <property type="entry name" value="MetI-like"/>
    <property type="match status" value="1"/>
</dbReference>
<evidence type="ECO:0000313" key="9">
    <source>
        <dbReference type="EMBL" id="GLH97930.1"/>
    </source>
</evidence>
<dbReference type="CDD" id="cd06261">
    <property type="entry name" value="TM_PBP2"/>
    <property type="match status" value="1"/>
</dbReference>
<keyword evidence="5 7" id="KW-1133">Transmembrane helix</keyword>
<comment type="caution">
    <text evidence="9">The sequence shown here is derived from an EMBL/GenBank/DDBJ whole genome shotgun (WGS) entry which is preliminary data.</text>
</comment>
<organism evidence="9 10">
    <name type="scientific">Phytohabitans aurantiacus</name>
    <dbReference type="NCBI Taxonomy" id="3016789"/>
    <lineage>
        <taxon>Bacteria</taxon>
        <taxon>Bacillati</taxon>
        <taxon>Actinomycetota</taxon>
        <taxon>Actinomycetes</taxon>
        <taxon>Micromonosporales</taxon>
        <taxon>Micromonosporaceae</taxon>
    </lineage>
</organism>